<reference evidence="1 2" key="1">
    <citation type="submission" date="2016-10" db="EMBL/GenBank/DDBJ databases">
        <authorList>
            <person name="de Groot N.N."/>
        </authorList>
    </citation>
    <scope>NUCLEOTIDE SEQUENCE [LARGE SCALE GENOMIC DNA]</scope>
    <source>
        <strain evidence="1 2">CGMCC 4.6945</strain>
    </source>
</reference>
<sequence>MSDATTFDPWPALPVAAWQDTRDTLHLWTQVVGKVRMALSPAVNHWWHVPLYVDARGLTTSLMPTGGAGVEIVLDLTAHELLVLTTRGERRRMALEPRSVADFTAELLSHLRELGVDAPIHPVPVEVEVAIPFAEDTKHASYDAEAVHRFWTSLVSAHRVLSTFRGAFRGKASPVHFFWGAFDLAVTRFSGRGAPPHPGGVPHCPDHVMLEAYSDEVSSCGYWPGGADEGAFYAYAYPEPDGYRTSAVVPAQARFDAGLGEFVLPYADVRRADDPDAYLLSFLEATHTAAARTGAWPGAS</sequence>
<evidence type="ECO:0008006" key="3">
    <source>
        <dbReference type="Google" id="ProtNLM"/>
    </source>
</evidence>
<accession>A0A1I1AM47</accession>
<dbReference type="Proteomes" id="UP000199012">
    <property type="component" value="Unassembled WGS sequence"/>
</dbReference>
<dbReference type="EMBL" id="FOKA01000020">
    <property type="protein sequence ID" value="SFB39099.1"/>
    <property type="molecule type" value="Genomic_DNA"/>
</dbReference>
<dbReference type="STRING" id="988821.SAMN05421867_12019"/>
<keyword evidence="2" id="KW-1185">Reference proteome</keyword>
<proteinExistence type="predicted"/>
<organism evidence="1 2">
    <name type="scientific">Cellulomonas marina</name>
    <dbReference type="NCBI Taxonomy" id="988821"/>
    <lineage>
        <taxon>Bacteria</taxon>
        <taxon>Bacillati</taxon>
        <taxon>Actinomycetota</taxon>
        <taxon>Actinomycetes</taxon>
        <taxon>Micrococcales</taxon>
        <taxon>Cellulomonadaceae</taxon>
        <taxon>Cellulomonas</taxon>
    </lineage>
</organism>
<dbReference type="AlphaFoldDB" id="A0A1I1AM47"/>
<dbReference type="OrthoDB" id="9800945at2"/>
<dbReference type="RefSeq" id="WP_090034801.1">
    <property type="nucleotide sequence ID" value="NZ_BONM01000033.1"/>
</dbReference>
<name>A0A1I1AM47_9CELL</name>
<evidence type="ECO:0000313" key="1">
    <source>
        <dbReference type="EMBL" id="SFB39099.1"/>
    </source>
</evidence>
<dbReference type="InterPro" id="IPR046038">
    <property type="entry name" value="DUF5996"/>
</dbReference>
<dbReference type="Pfam" id="PF19459">
    <property type="entry name" value="DUF5996"/>
    <property type="match status" value="1"/>
</dbReference>
<gene>
    <name evidence="1" type="ORF">SAMN05421867_12019</name>
</gene>
<protein>
    <recommendedName>
        <fullName evidence="3">Ava_C0101 and related proteins</fullName>
    </recommendedName>
</protein>
<evidence type="ECO:0000313" key="2">
    <source>
        <dbReference type="Proteomes" id="UP000199012"/>
    </source>
</evidence>